<gene>
    <name evidence="1" type="ORF">NTEN_LOCUS6068</name>
</gene>
<protein>
    <submittedName>
        <fullName evidence="1">Uncharacterized protein</fullName>
    </submittedName>
</protein>
<accession>A0A6H5GDP3</accession>
<sequence>MVLDLLWIRYGDPFANTITEPHSDAYAPMRNSACPADYQSRKSLNVHHFLRTRVRPGIYSDPNSVEYSEIEKFIASYKYRGFMKDLNNMKLNKTVLRLYQMNGSTRSRPKQFESRIRRLEPSEGGCRVFNWLSGARSSTGLPGGLVPQNRAALRVLENIFPS</sequence>
<dbReference type="EMBL" id="CADCXU010009060">
    <property type="protein sequence ID" value="CAA9999830.1"/>
    <property type="molecule type" value="Genomic_DNA"/>
</dbReference>
<dbReference type="OrthoDB" id="190375at2759"/>
<name>A0A6H5GDP3_9HEMI</name>
<keyword evidence="2" id="KW-1185">Reference proteome</keyword>
<reference evidence="1 2" key="1">
    <citation type="submission" date="2020-02" db="EMBL/GenBank/DDBJ databases">
        <authorList>
            <person name="Ferguson B K."/>
        </authorList>
    </citation>
    <scope>NUCLEOTIDE SEQUENCE [LARGE SCALE GENOMIC DNA]</scope>
</reference>
<evidence type="ECO:0000313" key="2">
    <source>
        <dbReference type="Proteomes" id="UP000479000"/>
    </source>
</evidence>
<proteinExistence type="predicted"/>
<organism evidence="1 2">
    <name type="scientific">Nesidiocoris tenuis</name>
    <dbReference type="NCBI Taxonomy" id="355587"/>
    <lineage>
        <taxon>Eukaryota</taxon>
        <taxon>Metazoa</taxon>
        <taxon>Ecdysozoa</taxon>
        <taxon>Arthropoda</taxon>
        <taxon>Hexapoda</taxon>
        <taxon>Insecta</taxon>
        <taxon>Pterygota</taxon>
        <taxon>Neoptera</taxon>
        <taxon>Paraneoptera</taxon>
        <taxon>Hemiptera</taxon>
        <taxon>Heteroptera</taxon>
        <taxon>Panheteroptera</taxon>
        <taxon>Cimicomorpha</taxon>
        <taxon>Miridae</taxon>
        <taxon>Dicyphina</taxon>
        <taxon>Nesidiocoris</taxon>
    </lineage>
</organism>
<dbReference type="AlphaFoldDB" id="A0A6H5GDP3"/>
<dbReference type="Proteomes" id="UP000479000">
    <property type="component" value="Unassembled WGS sequence"/>
</dbReference>
<evidence type="ECO:0000313" key="1">
    <source>
        <dbReference type="EMBL" id="CAA9999830.1"/>
    </source>
</evidence>